<organism evidence="2 4">
    <name type="scientific">Madurella mycetomatis</name>
    <dbReference type="NCBI Taxonomy" id="100816"/>
    <lineage>
        <taxon>Eukaryota</taxon>
        <taxon>Fungi</taxon>
        <taxon>Dikarya</taxon>
        <taxon>Ascomycota</taxon>
        <taxon>Pezizomycotina</taxon>
        <taxon>Sordariomycetes</taxon>
        <taxon>Sordariomycetidae</taxon>
        <taxon>Sordariales</taxon>
        <taxon>Sordariales incertae sedis</taxon>
        <taxon>Madurella</taxon>
    </lineage>
</organism>
<evidence type="ECO:0000313" key="3">
    <source>
        <dbReference type="EMBL" id="KXX82084.1"/>
    </source>
</evidence>
<gene>
    <name evidence="3" type="ORF">MMYC01_201562</name>
    <name evidence="2" type="ORF">MMYC01_207591</name>
</gene>
<dbReference type="VEuPathDB" id="FungiDB:MMYC01_201562"/>
<dbReference type="InterPro" id="IPR013094">
    <property type="entry name" value="AB_hydrolase_3"/>
</dbReference>
<evidence type="ECO:0000313" key="2">
    <source>
        <dbReference type="EMBL" id="KXX76203.1"/>
    </source>
</evidence>
<dbReference type="EMBL" id="LCTW02000223">
    <property type="protein sequence ID" value="KXX76203.1"/>
    <property type="molecule type" value="Genomic_DNA"/>
</dbReference>
<evidence type="ECO:0000313" key="4">
    <source>
        <dbReference type="Proteomes" id="UP000078237"/>
    </source>
</evidence>
<dbReference type="AlphaFoldDB" id="A0A175VXV9"/>
<reference evidence="4" key="1">
    <citation type="submission" date="2015-06" db="EMBL/GenBank/DDBJ databases">
        <authorList>
            <person name="van de Sande W.W.J."/>
        </authorList>
    </citation>
    <scope>NUCLEOTIDE SEQUENCE [LARGE SCALE GENOMIC DNA]</scope>
    <source>
        <strain evidence="4">mm55</strain>
    </source>
</reference>
<accession>A0A175VXV9</accession>
<sequence length="88" mass="10016">MIPTQVLCPSSGEARRSRGESGALVYFHDGGYSVGSVDEFENGLKLVAEVYAVYYRLAPEFRYPMQLDEYSAVINWLQDNSHRTRDVH</sequence>
<comment type="caution">
    <text evidence="2">The sequence shown here is derived from an EMBL/GenBank/DDBJ whole genome shotgun (WGS) entry which is preliminary data.</text>
</comment>
<reference evidence="2" key="2">
    <citation type="submission" date="2015-06" db="EMBL/GenBank/DDBJ databases">
        <authorList>
            <person name="Hoefler B.C."/>
            <person name="Straight P.D."/>
        </authorList>
    </citation>
    <scope>NUCLEOTIDE SEQUENCE [LARGE SCALE GENOMIC DNA]</scope>
    <source>
        <strain evidence="2">Mm55</strain>
    </source>
</reference>
<evidence type="ECO:0000259" key="1">
    <source>
        <dbReference type="Pfam" id="PF07859"/>
    </source>
</evidence>
<reference evidence="2 4" key="3">
    <citation type="submission" date="2016-01" db="EMBL/GenBank/DDBJ databases">
        <title>Madurella mycetomatis genome sequencing.</title>
        <authorList>
            <person name="Van De Sande W."/>
        </authorList>
    </citation>
    <scope>NUCLEOTIDE SEQUENCE [LARGE SCALE GENOMIC DNA]</scope>
    <source>
        <strain evidence="2">Mm55</strain>
        <strain evidence="4">mm55</strain>
    </source>
</reference>
<keyword evidence="4" id="KW-1185">Reference proteome</keyword>
<dbReference type="Proteomes" id="UP000078237">
    <property type="component" value="Unassembled WGS sequence"/>
</dbReference>
<dbReference type="GO" id="GO:0016787">
    <property type="term" value="F:hydrolase activity"/>
    <property type="evidence" value="ECO:0007669"/>
    <property type="project" value="InterPro"/>
</dbReference>
<dbReference type="EMBL" id="LCTW02000021">
    <property type="protein sequence ID" value="KXX82084.1"/>
    <property type="molecule type" value="Genomic_DNA"/>
</dbReference>
<dbReference type="Pfam" id="PF07859">
    <property type="entry name" value="Abhydrolase_3"/>
    <property type="match status" value="1"/>
</dbReference>
<proteinExistence type="predicted"/>
<dbReference type="VEuPathDB" id="FungiDB:MMYC01_207591"/>
<dbReference type="SUPFAM" id="SSF53474">
    <property type="entry name" value="alpha/beta-Hydrolases"/>
    <property type="match status" value="1"/>
</dbReference>
<dbReference type="OrthoDB" id="408631at2759"/>
<protein>
    <submittedName>
        <fullName evidence="2">Putative sterigmatocystin biosynthesis lipase/esterase stcI</fullName>
    </submittedName>
</protein>
<name>A0A175VXV9_9PEZI</name>
<dbReference type="STRING" id="100816.A0A175VXV9"/>
<feature type="domain" description="Alpha/beta hydrolase fold-3" evidence="1">
    <location>
        <begin position="24"/>
        <end position="82"/>
    </location>
</feature>
<dbReference type="InterPro" id="IPR029058">
    <property type="entry name" value="AB_hydrolase_fold"/>
</dbReference>
<dbReference type="Gene3D" id="3.40.50.1820">
    <property type="entry name" value="alpha/beta hydrolase"/>
    <property type="match status" value="1"/>
</dbReference>